<sequence length="770" mass="86651">MDECKQLLFMERVLFIFDVTKIRAGKAQVIRMNSQQWHQEADIACIAGHIMNLMTNFRTEEDNLVVFPADTMAMVRKRFIEGDFHDELKPLVECQHPGFRANDTDLWRSNMADVCMKSSTLDAADSEISKLEKSKNDAQFQADQLALARDAAQCANLFQKSQQSERSARLARVMHLKQENSIGCGIVMEHMEKNWKHVGGPLTTLQPVLDEFINRMKKDKSSVLVWVDFMKFGRLSVADLNHTTELLQRVLSALPEQSSEEVDAEKFTFKLATVTVDNNKKGWSRFNFSLSNEELQGLLDTYVVEARFSGRRPGTSLYLMVATRRQGESVAMIESQKFKLFLVAHQDIDIDCKEFMIGHGKSAWLKAEKVAKMERECAGGSDSKPVHPPQPQLPLRAKAASTIGSSHKQLDPEAQNTLKRQLSAALNNVVEEKKSQQKPRGRKPKEDNEKEERETAPPTKKKEETELAPKQKKNKRINEKEETELAPKKKNKNSDENEETELAPKKTKKTVTKNEQTKTVTQKPKDPSPNQEHPEDPEHLEVEEPTAAKQKKGAAQAKKAPKAKAKVAKAKVSKASGAKASQTRKPRAKKSDNKEEPEEAPECEAAPEREEARPGLAKQQTQLIFIYFNLIQANMEEHGDLSQETLCLPGTGSDEECPGLAGGSSAVKSENGTPPDDGDDGHEPIGGNPAEPAKINKSETRNVSLHSVYWAVVHENQKFLKKKYPNKSRREILAMAKKEWENHPERLNAMSHMSKSELSRRRLTKKQSTA</sequence>
<proteinExistence type="predicted"/>
<feature type="region of interest" description="Disordered" evidence="1">
    <location>
        <begin position="376"/>
        <end position="416"/>
    </location>
</feature>
<reference evidence="2 3" key="1">
    <citation type="submission" date="2024-02" db="EMBL/GenBank/DDBJ databases">
        <authorList>
            <person name="Chen Y."/>
            <person name="Shah S."/>
            <person name="Dougan E. K."/>
            <person name="Thang M."/>
            <person name="Chan C."/>
        </authorList>
    </citation>
    <scope>NUCLEOTIDE SEQUENCE [LARGE SCALE GENOMIC DNA]</scope>
</reference>
<feature type="compositionally biased region" description="Basic and acidic residues" evidence="1">
    <location>
        <begin position="444"/>
        <end position="469"/>
    </location>
</feature>
<feature type="compositionally biased region" description="Polar residues" evidence="1">
    <location>
        <begin position="513"/>
        <end position="522"/>
    </location>
</feature>
<protein>
    <recommendedName>
        <fullName evidence="4">HMG box domain-containing protein</fullName>
    </recommendedName>
</protein>
<name>A0ABP0MSM8_9DINO</name>
<feature type="compositionally biased region" description="Basic and acidic residues" evidence="1">
    <location>
        <begin position="532"/>
        <end position="542"/>
    </location>
</feature>
<gene>
    <name evidence="2" type="ORF">CCMP2556_LOCUS26679</name>
</gene>
<comment type="caution">
    <text evidence="2">The sequence shown here is derived from an EMBL/GenBank/DDBJ whole genome shotgun (WGS) entry which is preliminary data.</text>
</comment>
<evidence type="ECO:0000256" key="1">
    <source>
        <dbReference type="SAM" id="MobiDB-lite"/>
    </source>
</evidence>
<accession>A0ABP0MSM8</accession>
<evidence type="ECO:0000313" key="2">
    <source>
        <dbReference type="EMBL" id="CAK9053019.1"/>
    </source>
</evidence>
<evidence type="ECO:0008006" key="4">
    <source>
        <dbReference type="Google" id="ProtNLM"/>
    </source>
</evidence>
<organism evidence="2 3">
    <name type="scientific">Durusdinium trenchii</name>
    <dbReference type="NCBI Taxonomy" id="1381693"/>
    <lineage>
        <taxon>Eukaryota</taxon>
        <taxon>Sar</taxon>
        <taxon>Alveolata</taxon>
        <taxon>Dinophyceae</taxon>
        <taxon>Suessiales</taxon>
        <taxon>Symbiodiniaceae</taxon>
        <taxon>Durusdinium</taxon>
    </lineage>
</organism>
<feature type="compositionally biased region" description="Basic residues" evidence="1">
    <location>
        <begin position="559"/>
        <end position="572"/>
    </location>
</feature>
<feature type="region of interest" description="Disordered" evidence="1">
    <location>
        <begin position="428"/>
        <end position="617"/>
    </location>
</feature>
<dbReference type="Proteomes" id="UP001642484">
    <property type="component" value="Unassembled WGS sequence"/>
</dbReference>
<feature type="compositionally biased region" description="Basic and acidic residues" evidence="1">
    <location>
        <begin position="476"/>
        <end position="495"/>
    </location>
</feature>
<feature type="compositionally biased region" description="Basic residues" evidence="1">
    <location>
        <begin position="761"/>
        <end position="770"/>
    </location>
</feature>
<feature type="region of interest" description="Disordered" evidence="1">
    <location>
        <begin position="646"/>
        <end position="699"/>
    </location>
</feature>
<keyword evidence="3" id="KW-1185">Reference proteome</keyword>
<feature type="region of interest" description="Disordered" evidence="1">
    <location>
        <begin position="742"/>
        <end position="770"/>
    </location>
</feature>
<evidence type="ECO:0000313" key="3">
    <source>
        <dbReference type="Proteomes" id="UP001642484"/>
    </source>
</evidence>
<dbReference type="EMBL" id="CAXAMN010018779">
    <property type="protein sequence ID" value="CAK9053019.1"/>
    <property type="molecule type" value="Genomic_DNA"/>
</dbReference>